<protein>
    <submittedName>
        <fullName evidence="1">Uncharacterized protein</fullName>
    </submittedName>
</protein>
<dbReference type="AlphaFoldDB" id="A0A139WAU6"/>
<proteinExistence type="predicted"/>
<sequence>MMFSRLFKSELAQFISDKLNFFTKFREKIPQKY</sequence>
<accession>A0A139WAU6</accession>
<dbReference type="InParanoid" id="A0A139WAU6"/>
<organism evidence="1 2">
    <name type="scientific">Tribolium castaneum</name>
    <name type="common">Red flour beetle</name>
    <dbReference type="NCBI Taxonomy" id="7070"/>
    <lineage>
        <taxon>Eukaryota</taxon>
        <taxon>Metazoa</taxon>
        <taxon>Ecdysozoa</taxon>
        <taxon>Arthropoda</taxon>
        <taxon>Hexapoda</taxon>
        <taxon>Insecta</taxon>
        <taxon>Pterygota</taxon>
        <taxon>Neoptera</taxon>
        <taxon>Endopterygota</taxon>
        <taxon>Coleoptera</taxon>
        <taxon>Polyphaga</taxon>
        <taxon>Cucujiformia</taxon>
        <taxon>Tenebrionidae</taxon>
        <taxon>Tenebrionidae incertae sedis</taxon>
        <taxon>Tribolium</taxon>
    </lineage>
</organism>
<evidence type="ECO:0000313" key="1">
    <source>
        <dbReference type="EMBL" id="KYB25054.1"/>
    </source>
</evidence>
<keyword evidence="2" id="KW-1185">Reference proteome</keyword>
<dbReference type="EMBL" id="KQ971379">
    <property type="protein sequence ID" value="KYB25054.1"/>
    <property type="molecule type" value="Genomic_DNA"/>
</dbReference>
<name>A0A139WAU6_TRICA</name>
<evidence type="ECO:0000313" key="2">
    <source>
        <dbReference type="Proteomes" id="UP000007266"/>
    </source>
</evidence>
<gene>
    <name evidence="1" type="primary">AUGUSTUS-3.0.2_31940</name>
    <name evidence="1" type="ORF">TcasGA2_TC031940</name>
</gene>
<reference evidence="1 2" key="1">
    <citation type="journal article" date="2008" name="Nature">
        <title>The genome of the model beetle and pest Tribolium castaneum.</title>
        <authorList>
            <consortium name="Tribolium Genome Sequencing Consortium"/>
            <person name="Richards S."/>
            <person name="Gibbs R.A."/>
            <person name="Weinstock G.M."/>
            <person name="Brown S.J."/>
            <person name="Denell R."/>
            <person name="Beeman R.W."/>
            <person name="Gibbs R."/>
            <person name="Beeman R.W."/>
            <person name="Brown S.J."/>
            <person name="Bucher G."/>
            <person name="Friedrich M."/>
            <person name="Grimmelikhuijzen C.J."/>
            <person name="Klingler M."/>
            <person name="Lorenzen M."/>
            <person name="Richards S."/>
            <person name="Roth S."/>
            <person name="Schroder R."/>
            <person name="Tautz D."/>
            <person name="Zdobnov E.M."/>
            <person name="Muzny D."/>
            <person name="Gibbs R.A."/>
            <person name="Weinstock G.M."/>
            <person name="Attaway T."/>
            <person name="Bell S."/>
            <person name="Buhay C.J."/>
            <person name="Chandrabose M.N."/>
            <person name="Chavez D."/>
            <person name="Clerk-Blankenburg K.P."/>
            <person name="Cree A."/>
            <person name="Dao M."/>
            <person name="Davis C."/>
            <person name="Chacko J."/>
            <person name="Dinh H."/>
            <person name="Dugan-Rocha S."/>
            <person name="Fowler G."/>
            <person name="Garner T.T."/>
            <person name="Garnes J."/>
            <person name="Gnirke A."/>
            <person name="Hawes A."/>
            <person name="Hernandez J."/>
            <person name="Hines S."/>
            <person name="Holder M."/>
            <person name="Hume J."/>
            <person name="Jhangiani S.N."/>
            <person name="Joshi V."/>
            <person name="Khan Z.M."/>
            <person name="Jackson L."/>
            <person name="Kovar C."/>
            <person name="Kowis A."/>
            <person name="Lee S."/>
            <person name="Lewis L.R."/>
            <person name="Margolis J."/>
            <person name="Morgan M."/>
            <person name="Nazareth L.V."/>
            <person name="Nguyen N."/>
            <person name="Okwuonu G."/>
            <person name="Parker D."/>
            <person name="Richards S."/>
            <person name="Ruiz S.J."/>
            <person name="Santibanez J."/>
            <person name="Savard J."/>
            <person name="Scherer S.E."/>
            <person name="Schneider B."/>
            <person name="Sodergren E."/>
            <person name="Tautz D."/>
            <person name="Vattahil S."/>
            <person name="Villasana D."/>
            <person name="White C.S."/>
            <person name="Wright R."/>
            <person name="Park Y."/>
            <person name="Beeman R.W."/>
            <person name="Lord J."/>
            <person name="Oppert B."/>
            <person name="Lorenzen M."/>
            <person name="Brown S."/>
            <person name="Wang L."/>
            <person name="Savard J."/>
            <person name="Tautz D."/>
            <person name="Richards S."/>
            <person name="Weinstock G."/>
            <person name="Gibbs R.A."/>
            <person name="Liu Y."/>
            <person name="Worley K."/>
            <person name="Weinstock G."/>
            <person name="Elsik C.G."/>
            <person name="Reese J.T."/>
            <person name="Elhaik E."/>
            <person name="Landan G."/>
            <person name="Graur D."/>
            <person name="Arensburger P."/>
            <person name="Atkinson P."/>
            <person name="Beeman R.W."/>
            <person name="Beidler J."/>
            <person name="Brown S.J."/>
            <person name="Demuth J.P."/>
            <person name="Drury D.W."/>
            <person name="Du Y.Z."/>
            <person name="Fujiwara H."/>
            <person name="Lorenzen M."/>
            <person name="Maselli V."/>
            <person name="Osanai M."/>
            <person name="Park Y."/>
            <person name="Robertson H.M."/>
            <person name="Tu Z."/>
            <person name="Wang J.J."/>
            <person name="Wang S."/>
            <person name="Richards S."/>
            <person name="Song H."/>
            <person name="Zhang L."/>
            <person name="Sodergren E."/>
            <person name="Werner D."/>
            <person name="Stanke M."/>
            <person name="Morgenstern B."/>
            <person name="Solovyev V."/>
            <person name="Kosarev P."/>
            <person name="Brown G."/>
            <person name="Chen H.C."/>
            <person name="Ermolaeva O."/>
            <person name="Hlavina W."/>
            <person name="Kapustin Y."/>
            <person name="Kiryutin B."/>
            <person name="Kitts P."/>
            <person name="Maglott D."/>
            <person name="Pruitt K."/>
            <person name="Sapojnikov V."/>
            <person name="Souvorov A."/>
            <person name="Mackey A.J."/>
            <person name="Waterhouse R.M."/>
            <person name="Wyder S."/>
            <person name="Zdobnov E.M."/>
            <person name="Zdobnov E.M."/>
            <person name="Wyder S."/>
            <person name="Kriventseva E.V."/>
            <person name="Kadowaki T."/>
            <person name="Bork P."/>
            <person name="Aranda M."/>
            <person name="Bao R."/>
            <person name="Beermann A."/>
            <person name="Berns N."/>
            <person name="Bolognesi R."/>
            <person name="Bonneton F."/>
            <person name="Bopp D."/>
            <person name="Brown S.J."/>
            <person name="Bucher G."/>
            <person name="Butts T."/>
            <person name="Chaumot A."/>
            <person name="Denell R.E."/>
            <person name="Ferrier D.E."/>
            <person name="Friedrich M."/>
            <person name="Gordon C.M."/>
            <person name="Jindra M."/>
            <person name="Klingler M."/>
            <person name="Lan Q."/>
            <person name="Lattorff H.M."/>
            <person name="Laudet V."/>
            <person name="von Levetsow C."/>
            <person name="Liu Z."/>
            <person name="Lutz R."/>
            <person name="Lynch J.A."/>
            <person name="da Fonseca R.N."/>
            <person name="Posnien N."/>
            <person name="Reuter R."/>
            <person name="Roth S."/>
            <person name="Savard J."/>
            <person name="Schinko J.B."/>
            <person name="Schmitt C."/>
            <person name="Schoppmeier M."/>
            <person name="Schroder R."/>
            <person name="Shippy T.D."/>
            <person name="Simonnet F."/>
            <person name="Marques-Souza H."/>
            <person name="Tautz D."/>
            <person name="Tomoyasu Y."/>
            <person name="Trauner J."/>
            <person name="Van der Zee M."/>
            <person name="Vervoort M."/>
            <person name="Wittkopp N."/>
            <person name="Wimmer E.A."/>
            <person name="Yang X."/>
            <person name="Jones A.K."/>
            <person name="Sattelle D.B."/>
            <person name="Ebert P.R."/>
            <person name="Nelson D."/>
            <person name="Scott J.G."/>
            <person name="Beeman R.W."/>
            <person name="Muthukrishnan S."/>
            <person name="Kramer K.J."/>
            <person name="Arakane Y."/>
            <person name="Beeman R.W."/>
            <person name="Zhu Q."/>
            <person name="Hogenkamp D."/>
            <person name="Dixit R."/>
            <person name="Oppert B."/>
            <person name="Jiang H."/>
            <person name="Zou Z."/>
            <person name="Marshall J."/>
            <person name="Elpidina E."/>
            <person name="Vinokurov K."/>
            <person name="Oppert C."/>
            <person name="Zou Z."/>
            <person name="Evans J."/>
            <person name="Lu Z."/>
            <person name="Zhao P."/>
            <person name="Sumathipala N."/>
            <person name="Altincicek B."/>
            <person name="Vilcinskas A."/>
            <person name="Williams M."/>
            <person name="Hultmark D."/>
            <person name="Hetru C."/>
            <person name="Jiang H."/>
            <person name="Grimmelikhuijzen C.J."/>
            <person name="Hauser F."/>
            <person name="Cazzamali G."/>
            <person name="Williamson M."/>
            <person name="Park Y."/>
            <person name="Li B."/>
            <person name="Tanaka Y."/>
            <person name="Predel R."/>
            <person name="Neupert S."/>
            <person name="Schachtner J."/>
            <person name="Verleyen P."/>
            <person name="Raible F."/>
            <person name="Bork P."/>
            <person name="Friedrich M."/>
            <person name="Walden K.K."/>
            <person name="Robertson H.M."/>
            <person name="Angeli S."/>
            <person name="Foret S."/>
            <person name="Bucher G."/>
            <person name="Schuetz S."/>
            <person name="Maleszka R."/>
            <person name="Wimmer E.A."/>
            <person name="Beeman R.W."/>
            <person name="Lorenzen M."/>
            <person name="Tomoyasu Y."/>
            <person name="Miller S.C."/>
            <person name="Grossmann D."/>
            <person name="Bucher G."/>
        </authorList>
    </citation>
    <scope>NUCLEOTIDE SEQUENCE [LARGE SCALE GENOMIC DNA]</scope>
    <source>
        <strain evidence="1 2">Georgia GA2</strain>
    </source>
</reference>
<dbReference type="Proteomes" id="UP000007266">
    <property type="component" value="Linkage group 10"/>
</dbReference>
<reference evidence="1 2" key="2">
    <citation type="journal article" date="2010" name="Nucleic Acids Res.">
        <title>BeetleBase in 2010: revisions to provide comprehensive genomic information for Tribolium castaneum.</title>
        <authorList>
            <person name="Kim H.S."/>
            <person name="Murphy T."/>
            <person name="Xia J."/>
            <person name="Caragea D."/>
            <person name="Park Y."/>
            <person name="Beeman R.W."/>
            <person name="Lorenzen M.D."/>
            <person name="Butcher S."/>
            <person name="Manak J.R."/>
            <person name="Brown S.J."/>
        </authorList>
    </citation>
    <scope>GENOME REANNOTATION</scope>
    <source>
        <strain evidence="1 2">Georgia GA2</strain>
    </source>
</reference>